<feature type="region of interest" description="Disordered" evidence="1">
    <location>
        <begin position="110"/>
        <end position="133"/>
    </location>
</feature>
<evidence type="ECO:0000313" key="2">
    <source>
        <dbReference type="EMBL" id="SPQ94220.1"/>
    </source>
</evidence>
<gene>
    <name evidence="2" type="ORF">PLBR_LOCUS1435</name>
</gene>
<dbReference type="Proteomes" id="UP000290189">
    <property type="component" value="Unassembled WGS sequence"/>
</dbReference>
<sequence>MNALAEYVAGCKGRRVFQHLRSVNAVLHCTLVHNGTVRRCIRVGATSPKCATDQYALGLCRAYAGVILTTARILRAEPTMTTSYDPGWEHPMGAPGIHIGSRARNGPLQGHRSLVFDPARDDGPRRPTGSRNL</sequence>
<protein>
    <submittedName>
        <fullName evidence="2">Uncharacterized protein</fullName>
    </submittedName>
</protein>
<evidence type="ECO:0000313" key="3">
    <source>
        <dbReference type="Proteomes" id="UP000290189"/>
    </source>
</evidence>
<organism evidence="2 3">
    <name type="scientific">Plasmodiophora brassicae</name>
    <name type="common">Clubroot disease agent</name>
    <dbReference type="NCBI Taxonomy" id="37360"/>
    <lineage>
        <taxon>Eukaryota</taxon>
        <taxon>Sar</taxon>
        <taxon>Rhizaria</taxon>
        <taxon>Endomyxa</taxon>
        <taxon>Phytomyxea</taxon>
        <taxon>Plasmodiophorida</taxon>
        <taxon>Plasmodiophoridae</taxon>
        <taxon>Plasmodiophora</taxon>
    </lineage>
</organism>
<dbReference type="AlphaFoldDB" id="A0A3P3Y2J8"/>
<accession>A0A3P3Y2J8</accession>
<reference evidence="2 3" key="1">
    <citation type="submission" date="2018-03" db="EMBL/GenBank/DDBJ databases">
        <authorList>
            <person name="Fogelqvist J."/>
        </authorList>
    </citation>
    <scope>NUCLEOTIDE SEQUENCE [LARGE SCALE GENOMIC DNA]</scope>
</reference>
<name>A0A3P3Y2J8_PLABS</name>
<keyword evidence="2" id="KW-0496">Mitochondrion</keyword>
<dbReference type="EMBL" id="OVEO01000002">
    <property type="protein sequence ID" value="SPQ94220.1"/>
    <property type="molecule type" value="Genomic_DNA"/>
</dbReference>
<evidence type="ECO:0000256" key="1">
    <source>
        <dbReference type="SAM" id="MobiDB-lite"/>
    </source>
</evidence>
<geneLocation type="mitochondrion" evidence="2"/>
<proteinExistence type="predicted"/>